<reference evidence="7" key="2">
    <citation type="submission" date="2015-01" db="EMBL/GenBank/DDBJ databases">
        <title>Evolutionary Origins and Diversification of the Mycorrhizal Mutualists.</title>
        <authorList>
            <consortium name="DOE Joint Genome Institute"/>
            <consortium name="Mycorrhizal Genomics Consortium"/>
            <person name="Kohler A."/>
            <person name="Kuo A."/>
            <person name="Nagy L.G."/>
            <person name="Floudas D."/>
            <person name="Copeland A."/>
            <person name="Barry K.W."/>
            <person name="Cichocki N."/>
            <person name="Veneault-Fourrey C."/>
            <person name="LaButti K."/>
            <person name="Lindquist E.A."/>
            <person name="Lipzen A."/>
            <person name="Lundell T."/>
            <person name="Morin E."/>
            <person name="Murat C."/>
            <person name="Riley R."/>
            <person name="Ohm R."/>
            <person name="Sun H."/>
            <person name="Tunlid A."/>
            <person name="Henrissat B."/>
            <person name="Grigoriev I.V."/>
            <person name="Hibbett D.S."/>
            <person name="Martin F."/>
        </authorList>
    </citation>
    <scope>NUCLEOTIDE SEQUENCE [LARGE SCALE GENOMIC DNA]</scope>
    <source>
        <strain evidence="7">h7</strain>
    </source>
</reference>
<feature type="domain" description="ARID" evidence="5">
    <location>
        <begin position="139"/>
        <end position="265"/>
    </location>
</feature>
<feature type="compositionally biased region" description="Polar residues" evidence="4">
    <location>
        <begin position="318"/>
        <end position="358"/>
    </location>
</feature>
<dbReference type="OrthoDB" id="1938591at2759"/>
<evidence type="ECO:0000256" key="2">
    <source>
        <dbReference type="ARBA" id="ARBA00023163"/>
    </source>
</evidence>
<dbReference type="GO" id="GO:0000976">
    <property type="term" value="F:transcription cis-regulatory region binding"/>
    <property type="evidence" value="ECO:0007669"/>
    <property type="project" value="TreeGrafter"/>
</dbReference>
<dbReference type="STRING" id="686832.A0A0C2YE64"/>
<dbReference type="InterPro" id="IPR001606">
    <property type="entry name" value="ARID_dom"/>
</dbReference>
<dbReference type="PANTHER" id="PTHR13964">
    <property type="entry name" value="RBP-RELATED"/>
    <property type="match status" value="1"/>
</dbReference>
<evidence type="ECO:0000256" key="4">
    <source>
        <dbReference type="SAM" id="MobiDB-lite"/>
    </source>
</evidence>
<reference evidence="6 7" key="1">
    <citation type="submission" date="2014-04" db="EMBL/GenBank/DDBJ databases">
        <authorList>
            <consortium name="DOE Joint Genome Institute"/>
            <person name="Kuo A."/>
            <person name="Gay G."/>
            <person name="Dore J."/>
            <person name="Kohler A."/>
            <person name="Nagy L.G."/>
            <person name="Floudas D."/>
            <person name="Copeland A."/>
            <person name="Barry K.W."/>
            <person name="Cichocki N."/>
            <person name="Veneault-Fourrey C."/>
            <person name="LaButti K."/>
            <person name="Lindquist E.A."/>
            <person name="Lipzen A."/>
            <person name="Lundell T."/>
            <person name="Morin E."/>
            <person name="Murat C."/>
            <person name="Sun H."/>
            <person name="Tunlid A."/>
            <person name="Henrissat B."/>
            <person name="Grigoriev I.V."/>
            <person name="Hibbett D.S."/>
            <person name="Martin F."/>
            <person name="Nordberg H.P."/>
            <person name="Cantor M.N."/>
            <person name="Hua S.X."/>
        </authorList>
    </citation>
    <scope>NUCLEOTIDE SEQUENCE [LARGE SCALE GENOMIC DNA]</scope>
    <source>
        <strain evidence="7">h7</strain>
    </source>
</reference>
<feature type="compositionally biased region" description="Polar residues" evidence="4">
    <location>
        <begin position="66"/>
        <end position="81"/>
    </location>
</feature>
<evidence type="ECO:0000256" key="3">
    <source>
        <dbReference type="ARBA" id="ARBA00023242"/>
    </source>
</evidence>
<gene>
    <name evidence="6" type="ORF">M413DRAFT_219877</name>
</gene>
<feature type="compositionally biased region" description="Low complexity" evidence="4">
    <location>
        <begin position="1"/>
        <end position="16"/>
    </location>
</feature>
<dbReference type="SMART" id="SM01014">
    <property type="entry name" value="ARID"/>
    <property type="match status" value="1"/>
</dbReference>
<dbReference type="PROSITE" id="PS51011">
    <property type="entry name" value="ARID"/>
    <property type="match status" value="1"/>
</dbReference>
<feature type="compositionally biased region" description="Polar residues" evidence="4">
    <location>
        <begin position="407"/>
        <end position="429"/>
    </location>
</feature>
<evidence type="ECO:0000259" key="5">
    <source>
        <dbReference type="PROSITE" id="PS51011"/>
    </source>
</evidence>
<feature type="compositionally biased region" description="Basic and acidic residues" evidence="4">
    <location>
        <begin position="385"/>
        <end position="401"/>
    </location>
</feature>
<evidence type="ECO:0000313" key="6">
    <source>
        <dbReference type="EMBL" id="KIM48058.1"/>
    </source>
</evidence>
<keyword evidence="1" id="KW-0805">Transcription regulation</keyword>
<keyword evidence="3" id="KW-0539">Nucleus</keyword>
<dbReference type="SMART" id="SM00501">
    <property type="entry name" value="BRIGHT"/>
    <property type="match status" value="1"/>
</dbReference>
<evidence type="ECO:0000256" key="1">
    <source>
        <dbReference type="ARBA" id="ARBA00023015"/>
    </source>
</evidence>
<feature type="compositionally biased region" description="Polar residues" evidence="4">
    <location>
        <begin position="95"/>
        <end position="140"/>
    </location>
</feature>
<evidence type="ECO:0000313" key="7">
    <source>
        <dbReference type="Proteomes" id="UP000053424"/>
    </source>
</evidence>
<dbReference type="Pfam" id="PF01388">
    <property type="entry name" value="ARID"/>
    <property type="match status" value="1"/>
</dbReference>
<dbReference type="Gene3D" id="1.10.150.60">
    <property type="entry name" value="ARID DNA-binding domain"/>
    <property type="match status" value="1"/>
</dbReference>
<dbReference type="GO" id="GO:0005634">
    <property type="term" value="C:nucleus"/>
    <property type="evidence" value="ECO:0007669"/>
    <property type="project" value="TreeGrafter"/>
</dbReference>
<dbReference type="HOGENOM" id="CLU_014090_0_0_1"/>
<keyword evidence="2" id="KW-0804">Transcription</keyword>
<dbReference type="PANTHER" id="PTHR13964:SF27">
    <property type="entry name" value="HAT-TRICK, ISOFORM D"/>
    <property type="match status" value="1"/>
</dbReference>
<feature type="compositionally biased region" description="Polar residues" evidence="4">
    <location>
        <begin position="365"/>
        <end position="374"/>
    </location>
</feature>
<dbReference type="SUPFAM" id="SSF46774">
    <property type="entry name" value="ARID-like"/>
    <property type="match status" value="1"/>
</dbReference>
<feature type="compositionally biased region" description="Low complexity" evidence="4">
    <location>
        <begin position="38"/>
        <end position="52"/>
    </location>
</feature>
<dbReference type="GO" id="GO:0006357">
    <property type="term" value="P:regulation of transcription by RNA polymerase II"/>
    <property type="evidence" value="ECO:0007669"/>
    <property type="project" value="TreeGrafter"/>
</dbReference>
<dbReference type="InterPro" id="IPR051232">
    <property type="entry name" value="ARID/SWI1_ChromRemod"/>
</dbReference>
<dbReference type="AlphaFoldDB" id="A0A0C2YE64"/>
<feature type="region of interest" description="Disordered" evidence="4">
    <location>
        <begin position="1"/>
        <end position="140"/>
    </location>
</feature>
<keyword evidence="7" id="KW-1185">Reference proteome</keyword>
<dbReference type="EMBL" id="KN831769">
    <property type="protein sequence ID" value="KIM48058.1"/>
    <property type="molecule type" value="Genomic_DNA"/>
</dbReference>
<organism evidence="6 7">
    <name type="scientific">Hebeloma cylindrosporum</name>
    <dbReference type="NCBI Taxonomy" id="76867"/>
    <lineage>
        <taxon>Eukaryota</taxon>
        <taxon>Fungi</taxon>
        <taxon>Dikarya</taxon>
        <taxon>Basidiomycota</taxon>
        <taxon>Agaricomycotina</taxon>
        <taxon>Agaricomycetes</taxon>
        <taxon>Agaricomycetidae</taxon>
        <taxon>Agaricales</taxon>
        <taxon>Agaricineae</taxon>
        <taxon>Hymenogastraceae</taxon>
        <taxon>Hebeloma</taxon>
    </lineage>
</organism>
<protein>
    <recommendedName>
        <fullName evidence="5">ARID domain-containing protein</fullName>
    </recommendedName>
</protein>
<dbReference type="Proteomes" id="UP000053424">
    <property type="component" value="Unassembled WGS sequence"/>
</dbReference>
<accession>A0A0C2YE64</accession>
<feature type="region of interest" description="Disordered" evidence="4">
    <location>
        <begin position="318"/>
        <end position="429"/>
    </location>
</feature>
<dbReference type="InterPro" id="IPR036431">
    <property type="entry name" value="ARID_dom_sf"/>
</dbReference>
<sequence>MQSQNPHQQMRGQQQQPGFPFASPANPPLDSSFLDSPQAAKQMAALTAANQARIAQNSRIAPAPAGTNSGPYFGATNNSHSYPPGSHDLLPATGHANSQLPNNYGLSQSQNPVTNPSLLDSPMSQPNSTRNQPPNNATKGRQQNFLAGLANLMAKRGTPLPPSLTGIPSSYDPSRSPWSVIEPSTEIGSFKLAGKDVDLFKLWGLVFQNGGGHNVSNSNGWGSILHHFDLPEEFPQLQANNSASVALMLSQYYMVLLHPFEELYKKNLHEQQKKAQIPHRQGGMSGFPGSNGVGRPAPGMPSMEQLGVRQINANGLMPQNISSANSSMQYSQLHNQARPTSTQSLHQISAPDSHSSLPHSEIESLGSTVDSNILDQDVLGIKRKHDQDERETKRARQKTDPPDGSSLLISMNSDTTNGQVQQVSRPLSNLSAAGYPRQQLSRRKLEYVPLARGIDTYGGRDIQALDAEWMSVVPKRLRDINDWGVVDIECLCMSIRSRLSIELSYALTTFTVLSTMRGQSPTSGFPIFQCPDLIDDALDLVEELAFAEPEKTLSEPADDIFTNRELTVLVQETQCHPFAVLETHQGAKDSELGPQQRPGNIIFAIVNIIRNLTIFADNAEFISNHPRLVDILLRLCTIEHIPGRTPTPASKALSLSDLLLIRRDVMNVLMGIAGSINLSQNSSSEKTLRVARRAFNLLASYLVDPTDSIPPLASVQLAGIAPNPNRKPPVLADTALEVFTRFTQTDANRQIITKAVPSSHLWLLLDKLVHRLPLVDADFILMQREHWLCFVEKTVMAIYSLVFLAPYELKRKVKTDRTLGFKSVMLRLAQRILAMSADGRLTFVICARRAIETMKLLDKSEELVDTSEPTMPVLSFGMGFSDSGDAGMEKGTGMLGGNRDVAWDMLMTRDVFQDDFFFNELDSMVRVECQ</sequence>
<proteinExistence type="predicted"/>
<name>A0A0C2YE64_HEBCY</name>